<protein>
    <submittedName>
        <fullName evidence="1">Uncharacterized protein</fullName>
    </submittedName>
</protein>
<keyword evidence="2" id="KW-1185">Reference proteome</keyword>
<sequence>MTTQLYPLVGPTDPTAALASRSILRVQKARLKNQQLTCDFTEQRSDEAPLRTFTLTAQELVHPDLLTCLAQLVPHLCLLCEQLRETPDFWPDDNTGLLPDHLTPFTVTGLVLGGGGSGVTLIGQRQLAGGKVLNLTSPYVALDQELEPYTYAGLLETAVQAAVAEIEAALRGKCTDYRQLDLFEPAAGFTAIDEPFIPLVVRA</sequence>
<evidence type="ECO:0000313" key="2">
    <source>
        <dbReference type="Proteomes" id="UP000565521"/>
    </source>
</evidence>
<proteinExistence type="predicted"/>
<name>A0A7Y7PKU9_9BACT</name>
<dbReference type="RefSeq" id="WP_176906439.1">
    <property type="nucleotide sequence ID" value="NZ_JABKAU010000001.1"/>
</dbReference>
<dbReference type="AlphaFoldDB" id="A0A7Y7PKU9"/>
<comment type="caution">
    <text evidence="1">The sequence shown here is derived from an EMBL/GenBank/DDBJ whole genome shotgun (WGS) entry which is preliminary data.</text>
</comment>
<accession>A0A7Y7PKU9</accession>
<evidence type="ECO:0000313" key="1">
    <source>
        <dbReference type="EMBL" id="NVO29719.1"/>
    </source>
</evidence>
<gene>
    <name evidence="1" type="ORF">HW554_00760</name>
</gene>
<organism evidence="1 2">
    <name type="scientific">Hymenobacter lapidiphilus</name>
    <dbReference type="NCBI Taxonomy" id="2608003"/>
    <lineage>
        <taxon>Bacteria</taxon>
        <taxon>Pseudomonadati</taxon>
        <taxon>Bacteroidota</taxon>
        <taxon>Cytophagia</taxon>
        <taxon>Cytophagales</taxon>
        <taxon>Hymenobacteraceae</taxon>
        <taxon>Hymenobacter</taxon>
    </lineage>
</organism>
<dbReference type="Proteomes" id="UP000565521">
    <property type="component" value="Unassembled WGS sequence"/>
</dbReference>
<dbReference type="EMBL" id="JABKAU010000001">
    <property type="protein sequence ID" value="NVO29719.1"/>
    <property type="molecule type" value="Genomic_DNA"/>
</dbReference>
<reference evidence="1 2" key="1">
    <citation type="submission" date="2020-05" db="EMBL/GenBank/DDBJ databases">
        <title>Hymenobacter terrestris sp. nov. and Hymenobacter lapidiphilus sp. nov., isolated from regoliths in Antarctica.</title>
        <authorList>
            <person name="Sedlacek I."/>
            <person name="Pantucek R."/>
            <person name="Zeman M."/>
            <person name="Holochova P."/>
            <person name="Kralova S."/>
            <person name="Stankova E."/>
            <person name="Sedo O."/>
            <person name="Micenkova L."/>
            <person name="Svec P."/>
            <person name="Gupta V."/>
            <person name="Sood U."/>
            <person name="Korpole U.S."/>
            <person name="Lal R."/>
        </authorList>
    </citation>
    <scope>NUCLEOTIDE SEQUENCE [LARGE SCALE GENOMIC DNA]</scope>
    <source>
        <strain evidence="1 2">P5342</strain>
    </source>
</reference>